<dbReference type="Pfam" id="PF24809">
    <property type="entry name" value="DUF7708"/>
    <property type="match status" value="1"/>
</dbReference>
<dbReference type="OrthoDB" id="5419927at2759"/>
<keyword evidence="3" id="KW-1185">Reference proteome</keyword>
<dbReference type="PANTHER" id="PTHR40619:SF3">
    <property type="entry name" value="FUNGAL STAND N-TERMINAL GOODBYE DOMAIN-CONTAINING PROTEIN"/>
    <property type="match status" value="1"/>
</dbReference>
<reference evidence="2" key="1">
    <citation type="submission" date="2020-01" db="EMBL/GenBank/DDBJ databases">
        <title>Identification and distribution of gene clusters putatively required for synthesis of sphingolipid metabolism inhibitors in phylogenetically diverse species of the filamentous fungus Fusarium.</title>
        <authorList>
            <person name="Kim H.-S."/>
            <person name="Busman M."/>
            <person name="Brown D.W."/>
            <person name="Divon H."/>
            <person name="Uhlig S."/>
            <person name="Proctor R.H."/>
        </authorList>
    </citation>
    <scope>NUCLEOTIDE SEQUENCE</scope>
    <source>
        <strain evidence="2">NRRL 31653</strain>
    </source>
</reference>
<gene>
    <name evidence="2" type="ORF">FAGAP_1787</name>
</gene>
<protein>
    <recommendedName>
        <fullName evidence="1">DUF7708 domain-containing protein</fullName>
    </recommendedName>
</protein>
<organism evidence="2 3">
    <name type="scientific">Fusarium agapanthi</name>
    <dbReference type="NCBI Taxonomy" id="1803897"/>
    <lineage>
        <taxon>Eukaryota</taxon>
        <taxon>Fungi</taxon>
        <taxon>Dikarya</taxon>
        <taxon>Ascomycota</taxon>
        <taxon>Pezizomycotina</taxon>
        <taxon>Sordariomycetes</taxon>
        <taxon>Hypocreomycetidae</taxon>
        <taxon>Hypocreales</taxon>
        <taxon>Nectriaceae</taxon>
        <taxon>Fusarium</taxon>
        <taxon>Fusarium fujikuroi species complex</taxon>
    </lineage>
</organism>
<name>A0A9P5EAP3_9HYPO</name>
<evidence type="ECO:0000313" key="2">
    <source>
        <dbReference type="EMBL" id="KAF4501996.1"/>
    </source>
</evidence>
<sequence length="653" mass="74263">MEDPQRELFLSVRDRHPPNEAARYIENNITLPGQPLPVFSERANGFVSLDEACQEQEESATKWKEIQEEIEALFAVMEQVQKKLDQNKTGQKYSTKVDLRQCNWKVVLGEVEKTAQLWKSRPNKQSKIMVFVDKVGRHSEALEKWLALLPTGDYGSSICGAFKLIIGAAGRYTKVEESVYEAISEIPITMERAKRYVDMYRQMRDQFLEQRTIDLFRAILTLLHQVMQFFLDGKPKKFIGSLMQQGEYKEQLFQSVEAIKACAQAVNDEASQCQARMVLKVYEKTEQTQIVFHRLMEFLLTNPRFQAADSGISTHEQRFTAGSAVYNMCSINLSLGKSVPESDPSRLEVSSYDLLNVDRLSWQDQDISRSTTPTILRSPSQQQALSKADMEHAKQQLLRCLNYNPEALTRDISSILSFNYQVSENARARVAAMLRHDRFQTFMRETQASTRLLVNGRGDLSAKEIISPFSVVMAELARMSNTGLTGSAPVFILKYFCSEHQPSHPNDPLASGVGIMASIVGQLICQMIEKGLALDLSFISDSKWRKLELLELHTLCTVFKRAVDQIPRDGVVLCIIDEISVYETSRLGEETEMVVKKLVQLAHQGRYPVFKLLVTCYDHALDVGRYFSGYTLDLNEDIEMDDGADWIIASQLY</sequence>
<evidence type="ECO:0000259" key="1">
    <source>
        <dbReference type="Pfam" id="PF24809"/>
    </source>
</evidence>
<dbReference type="PANTHER" id="PTHR40619">
    <property type="entry name" value="FUNGAL STAND N-TERMINAL GOODBYE DOMAIN-CONTAINING PROTEIN"/>
    <property type="match status" value="1"/>
</dbReference>
<evidence type="ECO:0000313" key="3">
    <source>
        <dbReference type="Proteomes" id="UP000737391"/>
    </source>
</evidence>
<proteinExistence type="predicted"/>
<dbReference type="Proteomes" id="UP000737391">
    <property type="component" value="Unassembled WGS sequence"/>
</dbReference>
<dbReference type="AlphaFoldDB" id="A0A9P5EAP3"/>
<dbReference type="EMBL" id="LUFC02000101">
    <property type="protein sequence ID" value="KAF4501996.1"/>
    <property type="molecule type" value="Genomic_DNA"/>
</dbReference>
<accession>A0A9P5EAP3</accession>
<feature type="domain" description="DUF7708" evidence="1">
    <location>
        <begin position="153"/>
        <end position="273"/>
    </location>
</feature>
<comment type="caution">
    <text evidence="2">The sequence shown here is derived from an EMBL/GenBank/DDBJ whole genome shotgun (WGS) entry which is preliminary data.</text>
</comment>
<dbReference type="InterPro" id="IPR056125">
    <property type="entry name" value="DUF7708"/>
</dbReference>